<evidence type="ECO:0000313" key="2">
    <source>
        <dbReference type="Proteomes" id="UP001431783"/>
    </source>
</evidence>
<comment type="caution">
    <text evidence="1">The sequence shown here is derived from an EMBL/GenBank/DDBJ whole genome shotgun (WGS) entry which is preliminary data.</text>
</comment>
<dbReference type="InterPro" id="IPR035948">
    <property type="entry name" value="YwqG-like_sf"/>
</dbReference>
<dbReference type="Proteomes" id="UP001431783">
    <property type="component" value="Unassembled WGS sequence"/>
</dbReference>
<name>A0AAW1UNS6_9CUCU</name>
<organism evidence="1 2">
    <name type="scientific">Henosepilachna vigintioctopunctata</name>
    <dbReference type="NCBI Taxonomy" id="420089"/>
    <lineage>
        <taxon>Eukaryota</taxon>
        <taxon>Metazoa</taxon>
        <taxon>Ecdysozoa</taxon>
        <taxon>Arthropoda</taxon>
        <taxon>Hexapoda</taxon>
        <taxon>Insecta</taxon>
        <taxon>Pterygota</taxon>
        <taxon>Neoptera</taxon>
        <taxon>Endopterygota</taxon>
        <taxon>Coleoptera</taxon>
        <taxon>Polyphaga</taxon>
        <taxon>Cucujiformia</taxon>
        <taxon>Coccinelloidea</taxon>
        <taxon>Coccinellidae</taxon>
        <taxon>Epilachninae</taxon>
        <taxon>Epilachnini</taxon>
        <taxon>Henosepilachna</taxon>
    </lineage>
</organism>
<dbReference type="AlphaFoldDB" id="A0AAW1UNS6"/>
<dbReference type="PANTHER" id="PTHR36436">
    <property type="entry name" value="SLL5081 PROTEIN"/>
    <property type="match status" value="1"/>
</dbReference>
<dbReference type="InterPro" id="IPR015315">
    <property type="entry name" value="DUF1963"/>
</dbReference>
<reference evidence="1 2" key="1">
    <citation type="submission" date="2023-03" db="EMBL/GenBank/DDBJ databases">
        <title>Genome insight into feeding habits of ladybird beetles.</title>
        <authorList>
            <person name="Li H.-S."/>
            <person name="Huang Y.-H."/>
            <person name="Pang H."/>
        </authorList>
    </citation>
    <scope>NUCLEOTIDE SEQUENCE [LARGE SCALE GENOMIC DNA]</scope>
    <source>
        <strain evidence="1">SYSU_2023b</strain>
        <tissue evidence="1">Whole body</tissue>
    </source>
</reference>
<sequence length="264" mass="30346">MYPDSPEIPRALEKYAQEIKATERESIAFKVKTATDLKLWHSKVGGMPYLPVGEKYPCDSKGYPLTFLMQINFSEIPPLLDYPTEGILQFYINETDDLMGLDFDNPTNQEGFRVLYFQTIENDESKLQSGVPNSESNSEDYTGCGPLDKNCILGMEFYREKQYITPFDYRFDKSISFAHDYDIVDVYQEALGTSGHRIGGYPHFTQTDPRVNHEEFQEYELLVQLDSDGNGILWGDMGIGAFFIHPNDLKDCNFSKVLYNWDCC</sequence>
<dbReference type="Pfam" id="PF09234">
    <property type="entry name" value="DUF1963"/>
    <property type="match status" value="1"/>
</dbReference>
<evidence type="ECO:0000313" key="1">
    <source>
        <dbReference type="EMBL" id="KAK9881476.1"/>
    </source>
</evidence>
<dbReference type="PANTHER" id="PTHR36436:SF6">
    <property type="entry name" value="SLL5081 PROTEIN"/>
    <property type="match status" value="1"/>
</dbReference>
<evidence type="ECO:0008006" key="3">
    <source>
        <dbReference type="Google" id="ProtNLM"/>
    </source>
</evidence>
<dbReference type="Gene3D" id="2.30.320.10">
    <property type="entry name" value="YwqG-like"/>
    <property type="match status" value="1"/>
</dbReference>
<accession>A0AAW1UNS6</accession>
<protein>
    <recommendedName>
        <fullName evidence="3">DUF1963 domain-containing protein</fullName>
    </recommendedName>
</protein>
<gene>
    <name evidence="1" type="ORF">WA026_016360</name>
</gene>
<proteinExistence type="predicted"/>
<dbReference type="SUPFAM" id="SSF103032">
    <property type="entry name" value="Hypothetical protein YwqG"/>
    <property type="match status" value="1"/>
</dbReference>
<dbReference type="EMBL" id="JARQZJ010000069">
    <property type="protein sequence ID" value="KAK9881476.1"/>
    <property type="molecule type" value="Genomic_DNA"/>
</dbReference>
<keyword evidence="2" id="KW-1185">Reference proteome</keyword>